<dbReference type="InterPro" id="IPR000242">
    <property type="entry name" value="PTP_cat"/>
</dbReference>
<comment type="caution">
    <text evidence="4">The sequence shown here is derived from an EMBL/GenBank/DDBJ whole genome shotgun (WGS) entry which is preliminary data.</text>
</comment>
<dbReference type="InterPro" id="IPR029021">
    <property type="entry name" value="Prot-tyrosine_phosphatase-like"/>
</dbReference>
<dbReference type="AlphaFoldDB" id="A0A9P1IJE9"/>
<evidence type="ECO:0000259" key="2">
    <source>
        <dbReference type="PROSITE" id="PS50055"/>
    </source>
</evidence>
<dbReference type="PANTHER" id="PTHR46163">
    <property type="entry name" value="TYROSINE-PROTEIN PHOSPHATASE-RELATED"/>
    <property type="match status" value="1"/>
</dbReference>
<accession>A0A9P1IJE9</accession>
<dbReference type="InterPro" id="IPR016130">
    <property type="entry name" value="Tyr_Pase_AS"/>
</dbReference>
<dbReference type="SMART" id="SM00404">
    <property type="entry name" value="PTPc_motif"/>
    <property type="match status" value="1"/>
</dbReference>
<dbReference type="PANTHER" id="PTHR46163:SF10">
    <property type="entry name" value="PROTEIN-TYROSINE PHOSPHATASE-RELATED"/>
    <property type="match status" value="1"/>
</dbReference>
<dbReference type="InterPro" id="IPR000387">
    <property type="entry name" value="Tyr_Pase_dom"/>
</dbReference>
<dbReference type="GO" id="GO:0004725">
    <property type="term" value="F:protein tyrosine phosphatase activity"/>
    <property type="evidence" value="ECO:0007669"/>
    <property type="project" value="InterPro"/>
</dbReference>
<dbReference type="InterPro" id="IPR003595">
    <property type="entry name" value="Tyr_Pase_cat"/>
</dbReference>
<organism evidence="4 5">
    <name type="scientific">Caenorhabditis angaria</name>
    <dbReference type="NCBI Taxonomy" id="860376"/>
    <lineage>
        <taxon>Eukaryota</taxon>
        <taxon>Metazoa</taxon>
        <taxon>Ecdysozoa</taxon>
        <taxon>Nematoda</taxon>
        <taxon>Chromadorea</taxon>
        <taxon>Rhabditida</taxon>
        <taxon>Rhabditina</taxon>
        <taxon>Rhabditomorpha</taxon>
        <taxon>Rhabditoidea</taxon>
        <taxon>Rhabditidae</taxon>
        <taxon>Peloderinae</taxon>
        <taxon>Caenorhabditis</taxon>
    </lineage>
</organism>
<feature type="region of interest" description="Disordered" evidence="1">
    <location>
        <begin position="309"/>
        <end position="388"/>
    </location>
</feature>
<dbReference type="SMART" id="SM00194">
    <property type="entry name" value="PTPc"/>
    <property type="match status" value="1"/>
</dbReference>
<dbReference type="Proteomes" id="UP001152747">
    <property type="component" value="Unassembled WGS sequence"/>
</dbReference>
<reference evidence="4" key="1">
    <citation type="submission" date="2022-11" db="EMBL/GenBank/DDBJ databases">
        <authorList>
            <person name="Kikuchi T."/>
        </authorList>
    </citation>
    <scope>NUCLEOTIDE SEQUENCE</scope>
    <source>
        <strain evidence="4">PS1010</strain>
    </source>
</reference>
<name>A0A9P1IJE9_9PELO</name>
<dbReference type="Pfam" id="PF00102">
    <property type="entry name" value="Y_phosphatase"/>
    <property type="match status" value="1"/>
</dbReference>
<feature type="domain" description="Tyrosine-protein phosphatase" evidence="2">
    <location>
        <begin position="47"/>
        <end position="290"/>
    </location>
</feature>
<proteinExistence type="predicted"/>
<dbReference type="PROSITE" id="PS50055">
    <property type="entry name" value="TYR_PHOSPHATASE_PTP"/>
    <property type="match status" value="1"/>
</dbReference>
<evidence type="ECO:0000313" key="5">
    <source>
        <dbReference type="Proteomes" id="UP001152747"/>
    </source>
</evidence>
<evidence type="ECO:0000256" key="1">
    <source>
        <dbReference type="SAM" id="MobiDB-lite"/>
    </source>
</evidence>
<evidence type="ECO:0000259" key="3">
    <source>
        <dbReference type="PROSITE" id="PS50056"/>
    </source>
</evidence>
<sequence>MKSVYSDAVQTPEEPKSLAKTQSVHEIEENCDMWTRNFLSKARITKITAEYRDIKDWKPDKFSVKTCEKNADKNRYKSTLCADQNRVVLKDRDASNDYIHASWMDMPDSVRFISTQGPIKSTIADFWHMIFTEKCQVIVMLCNYVEDTEKCAKYFSADSEVTHGEYRIKVVDKQSEPWSPVRWTVLRVKNKKDVKLTVHHFWYYDWHDQIAPLDPSPMIKLYKMALQTANGSPIVVHCSAGVGRTATFVGIHLGAEMIKVDPTVDFQNVMKSLRQMRLGAIQSQLQYIFLQKYSGITAKVHSKIVEEEKKKSKLSKVSKETKETKEVKEVKEVKEPKNQSDRKKTVSRDSSAVEKHDVLSTYAACDSNRKEKKLPSAGTPKLSRTPSLARIIINKLDNKKRSKKAPSPGAASQ</sequence>
<dbReference type="CDD" id="cd00047">
    <property type="entry name" value="PTPc"/>
    <property type="match status" value="1"/>
</dbReference>
<dbReference type="InterPro" id="IPR052782">
    <property type="entry name" value="Oocyte-zygote_transition_reg"/>
</dbReference>
<dbReference type="PROSITE" id="PS00383">
    <property type="entry name" value="TYR_PHOSPHATASE_1"/>
    <property type="match status" value="1"/>
</dbReference>
<dbReference type="PROSITE" id="PS50056">
    <property type="entry name" value="TYR_PHOSPHATASE_2"/>
    <property type="match status" value="1"/>
</dbReference>
<feature type="region of interest" description="Disordered" evidence="1">
    <location>
        <begin position="394"/>
        <end position="413"/>
    </location>
</feature>
<feature type="region of interest" description="Disordered" evidence="1">
    <location>
        <begin position="1"/>
        <end position="22"/>
    </location>
</feature>
<evidence type="ECO:0008006" key="6">
    <source>
        <dbReference type="Google" id="ProtNLM"/>
    </source>
</evidence>
<feature type="domain" description="Tyrosine specific protein phosphatases" evidence="3">
    <location>
        <begin position="216"/>
        <end position="288"/>
    </location>
</feature>
<dbReference type="PRINTS" id="PR00700">
    <property type="entry name" value="PRTYPHPHTASE"/>
</dbReference>
<dbReference type="Gene3D" id="3.90.190.10">
    <property type="entry name" value="Protein tyrosine phosphatase superfamily"/>
    <property type="match status" value="1"/>
</dbReference>
<evidence type="ECO:0000313" key="4">
    <source>
        <dbReference type="EMBL" id="CAI5445206.1"/>
    </source>
</evidence>
<dbReference type="OrthoDB" id="8609993at2759"/>
<feature type="compositionally biased region" description="Basic and acidic residues" evidence="1">
    <location>
        <begin position="317"/>
        <end position="358"/>
    </location>
</feature>
<gene>
    <name evidence="4" type="ORF">CAMP_LOCUS7843</name>
</gene>
<dbReference type="EMBL" id="CANHGI010000003">
    <property type="protein sequence ID" value="CAI5445206.1"/>
    <property type="molecule type" value="Genomic_DNA"/>
</dbReference>
<protein>
    <recommendedName>
        <fullName evidence="6">Protein-tyrosine-phosphatase</fullName>
    </recommendedName>
</protein>
<keyword evidence="5" id="KW-1185">Reference proteome</keyword>
<dbReference type="SUPFAM" id="SSF52799">
    <property type="entry name" value="(Phosphotyrosine protein) phosphatases II"/>
    <property type="match status" value="1"/>
</dbReference>
<feature type="compositionally biased region" description="Basic and acidic residues" evidence="1">
    <location>
        <begin position="13"/>
        <end position="22"/>
    </location>
</feature>